<dbReference type="PANTHER" id="PTHR33768:SF3">
    <property type="entry name" value="MIP11318P"/>
    <property type="match status" value="1"/>
</dbReference>
<proteinExistence type="predicted"/>
<name>A0A7S3NI68_9SPIT</name>
<accession>A0A7S3NI68</accession>
<dbReference type="InterPro" id="IPR038792">
    <property type="entry name" value="CFAP97D1/2"/>
</dbReference>
<dbReference type="PANTHER" id="PTHR33768">
    <property type="entry name" value="MIP11318P"/>
    <property type="match status" value="1"/>
</dbReference>
<organism evidence="2">
    <name type="scientific">Euplotes harpa</name>
    <dbReference type="NCBI Taxonomy" id="151035"/>
    <lineage>
        <taxon>Eukaryota</taxon>
        <taxon>Sar</taxon>
        <taxon>Alveolata</taxon>
        <taxon>Ciliophora</taxon>
        <taxon>Intramacronucleata</taxon>
        <taxon>Spirotrichea</taxon>
        <taxon>Hypotrichia</taxon>
        <taxon>Euplotida</taxon>
        <taxon>Euplotidae</taxon>
        <taxon>Euplotes</taxon>
    </lineage>
</organism>
<reference evidence="2" key="1">
    <citation type="submission" date="2021-01" db="EMBL/GenBank/DDBJ databases">
        <authorList>
            <person name="Corre E."/>
            <person name="Pelletier E."/>
            <person name="Niang G."/>
            <person name="Scheremetjew M."/>
            <person name="Finn R."/>
            <person name="Kale V."/>
            <person name="Holt S."/>
            <person name="Cochrane G."/>
            <person name="Meng A."/>
            <person name="Brown T."/>
            <person name="Cohen L."/>
        </authorList>
    </citation>
    <scope>NUCLEOTIDE SEQUENCE</scope>
    <source>
        <strain evidence="2">FSP1.4</strain>
    </source>
</reference>
<gene>
    <name evidence="2" type="ORF">EHAR0213_LOCUS18169</name>
</gene>
<feature type="compositionally biased region" description="Basic and acidic residues" evidence="1">
    <location>
        <begin position="320"/>
        <end position="336"/>
    </location>
</feature>
<feature type="region of interest" description="Disordered" evidence="1">
    <location>
        <begin position="279"/>
        <end position="352"/>
    </location>
</feature>
<dbReference type="EMBL" id="HBII01043501">
    <property type="protein sequence ID" value="CAE0359245.1"/>
    <property type="molecule type" value="Transcribed_RNA"/>
</dbReference>
<evidence type="ECO:0000313" key="2">
    <source>
        <dbReference type="EMBL" id="CAE0359245.1"/>
    </source>
</evidence>
<protein>
    <submittedName>
        <fullName evidence="2">Uncharacterized protein</fullName>
    </submittedName>
</protein>
<dbReference type="AlphaFoldDB" id="A0A7S3NI68"/>
<feature type="compositionally biased region" description="Polar residues" evidence="1">
    <location>
        <begin position="279"/>
        <end position="309"/>
    </location>
</feature>
<evidence type="ECO:0000256" key="1">
    <source>
        <dbReference type="SAM" id="MobiDB-lite"/>
    </source>
</evidence>
<sequence>MKTIITRNERFSVQKPELSKYPSQQATLHSNFRKRELERITKENYQILRRLQSKKSNYSAARWEQDRLVHEKRMHSIAQFPLQKEHLAFGKSKHNNERARSINRGKASRNALPKVKEENKTDGAGYEMGFVNLVDANHDIADGNDADSSLKPLLIEPRTQKKEKLIPVHVTNAEIDIVDDRKVIYRKIHKYDKKEYLIEISKTKTKYFIIAIELNKKQRTQAIEMHAKKCKKLIKVCGGVDQFANNISFKFGKIIVRNMTELLNQKVEYQTTRNVRNASIVTPGNEDNQVGSQVKESSLPSIYRTQQQVPEIDSNSEDIESMHDEEKASVKEKSPNEDSVDFPFNEGNSSVE</sequence>